<comment type="caution">
    <text evidence="2">The sequence shown here is derived from an EMBL/GenBank/DDBJ whole genome shotgun (WGS) entry which is preliminary data.</text>
</comment>
<sequence length="82" mass="9217">MKIKCNRCGYIGDESEFPKGRDFFQHTFISGCPKKCGNSQSPGDASLRMMPTDGFRPFEYIRSEPKDKTPLGKVLHKADEAS</sequence>
<evidence type="ECO:0000313" key="2">
    <source>
        <dbReference type="EMBL" id="GAG64713.1"/>
    </source>
</evidence>
<evidence type="ECO:0000256" key="1">
    <source>
        <dbReference type="SAM" id="MobiDB-lite"/>
    </source>
</evidence>
<organism evidence="2">
    <name type="scientific">marine sediment metagenome</name>
    <dbReference type="NCBI Taxonomy" id="412755"/>
    <lineage>
        <taxon>unclassified sequences</taxon>
        <taxon>metagenomes</taxon>
        <taxon>ecological metagenomes</taxon>
    </lineage>
</organism>
<feature type="region of interest" description="Disordered" evidence="1">
    <location>
        <begin position="62"/>
        <end position="82"/>
    </location>
</feature>
<accession>X0ZW45</accession>
<proteinExistence type="predicted"/>
<reference evidence="2" key="1">
    <citation type="journal article" date="2014" name="Front. Microbiol.">
        <title>High frequency of phylogenetically diverse reductive dehalogenase-homologous genes in deep subseafloor sedimentary metagenomes.</title>
        <authorList>
            <person name="Kawai M."/>
            <person name="Futagami T."/>
            <person name="Toyoda A."/>
            <person name="Takaki Y."/>
            <person name="Nishi S."/>
            <person name="Hori S."/>
            <person name="Arai W."/>
            <person name="Tsubouchi T."/>
            <person name="Morono Y."/>
            <person name="Uchiyama I."/>
            <person name="Ito T."/>
            <person name="Fujiyama A."/>
            <person name="Inagaki F."/>
            <person name="Takami H."/>
        </authorList>
    </citation>
    <scope>NUCLEOTIDE SEQUENCE</scope>
    <source>
        <strain evidence="2">Expedition CK06-06</strain>
    </source>
</reference>
<dbReference type="EMBL" id="BART01007858">
    <property type="protein sequence ID" value="GAG64713.1"/>
    <property type="molecule type" value="Genomic_DNA"/>
</dbReference>
<gene>
    <name evidence="2" type="ORF">S01H4_17794</name>
</gene>
<dbReference type="AlphaFoldDB" id="X0ZW45"/>
<protein>
    <submittedName>
        <fullName evidence="2">Uncharacterized protein</fullName>
    </submittedName>
</protein>
<name>X0ZW45_9ZZZZ</name>